<dbReference type="InterPro" id="IPR007720">
    <property type="entry name" value="PigQ/GPI1"/>
</dbReference>
<dbReference type="Pfam" id="PF05024">
    <property type="entry name" value="Gpi1"/>
    <property type="match status" value="1"/>
</dbReference>
<dbReference type="GO" id="GO:0006506">
    <property type="term" value="P:GPI anchor biosynthetic process"/>
    <property type="evidence" value="ECO:0007669"/>
    <property type="project" value="InterPro"/>
</dbReference>
<dbReference type="Proteomes" id="UP000186804">
    <property type="component" value="Unassembled WGS sequence"/>
</dbReference>
<evidence type="ECO:0000256" key="1">
    <source>
        <dbReference type="SAM" id="Phobius"/>
    </source>
</evidence>
<gene>
    <name evidence="2" type="ORF">cand_035730</name>
</gene>
<keyword evidence="2" id="KW-0808">Transferase</keyword>
<feature type="transmembrane region" description="Helical" evidence="1">
    <location>
        <begin position="474"/>
        <end position="496"/>
    </location>
</feature>
<dbReference type="GO" id="GO:0016020">
    <property type="term" value="C:membrane"/>
    <property type="evidence" value="ECO:0007669"/>
    <property type="project" value="InterPro"/>
</dbReference>
<comment type="caution">
    <text evidence="2">The sequence shown here is derived from an EMBL/GenBank/DDBJ whole genome shotgun (WGS) entry which is preliminary data.</text>
</comment>
<feature type="transmembrane region" description="Helical" evidence="1">
    <location>
        <begin position="231"/>
        <end position="251"/>
    </location>
</feature>
<dbReference type="VEuPathDB" id="CryptoDB:cand_035730"/>
<protein>
    <submittedName>
        <fullName evidence="2">N-acetylglucosaminyl transferase component family protein</fullName>
    </submittedName>
</protein>
<dbReference type="EMBL" id="LRBS01000007">
    <property type="protein sequence ID" value="OII78146.1"/>
    <property type="molecule type" value="Genomic_DNA"/>
</dbReference>
<dbReference type="OrthoDB" id="70250at2759"/>
<feature type="transmembrane region" description="Helical" evidence="1">
    <location>
        <begin position="304"/>
        <end position="329"/>
    </location>
</feature>
<accession>A0A1J4MV56</accession>
<feature type="transmembrane region" description="Helical" evidence="1">
    <location>
        <begin position="502"/>
        <end position="520"/>
    </location>
</feature>
<keyword evidence="3" id="KW-1185">Reference proteome</keyword>
<dbReference type="GO" id="GO:0016740">
    <property type="term" value="F:transferase activity"/>
    <property type="evidence" value="ECO:0007669"/>
    <property type="project" value="UniProtKB-KW"/>
</dbReference>
<keyword evidence="1" id="KW-0472">Membrane</keyword>
<sequence length="653" mass="76994">MTIIKCQTKISLLFDVELIYKIRSLCYKTGILLGYYDIWNNSEVVLSIKAISSINHISTDKWGSDLVILGIFTLDVNGTEFSDYSYYIRASSLLCSDILLLLNIKLDATNSEDLVSVTDISKFIDRDISPQSIKIIVYSYKFSILTNFVKSFEIAHKDLHNAINQLKQKGNLDDLKQNSKILEDEVSDKDLSLFDYYKYQMTRSTNTYFEKQYQSRNNLHKDDFQFSIFKVFFTFWMTITSFIPYSLLIFGSKFRNCYPFINKNLSMTLKGLAYKFNMQSHWIVLYNILIINDNFNHNYNAIKVLLYSTITSIIIDHIFGVLLIYIINSFSMQIFQFMSKVYYYLYNDAIYLQFNWLASSELRLNKDLSSFLISLLFEAFQLWKSITNYIFSDIELIFFFLKLLSAVGGFSIAISFVWDIFNIYTFILYYIYVLFSKLHCINIQAISTFYHLFRGKKWNILRNRVDSTINNIEQLLFGTILFTISIFLYPTVAIFYVNFLFIWVPVFLINILFYVIIYIASHFPYFLSTMYFIYPDHFNSGLYLRSIGSNYKNQIVLTFFTKYPPTSPVFKFFFLEMRSDIQNKLNISRLLKYIFTGQILYILGSYNPFECKEFGYSVCHTSKFICNSLYSEIPFNVFVDLFIKLVNTTNSTF</sequence>
<keyword evidence="1" id="KW-1133">Transmembrane helix</keyword>
<dbReference type="GO" id="GO:0005783">
    <property type="term" value="C:endoplasmic reticulum"/>
    <property type="evidence" value="ECO:0007669"/>
    <property type="project" value="TreeGrafter"/>
</dbReference>
<dbReference type="RefSeq" id="XP_067069992.1">
    <property type="nucleotide sequence ID" value="XM_067213799.1"/>
</dbReference>
<name>A0A1J4MV56_9CRYT</name>
<reference evidence="2 3" key="1">
    <citation type="submission" date="2016-10" db="EMBL/GenBank/DDBJ databases">
        <title>Reductive evolution of mitochondrial metabolism and differential evolution of invasion-related proteins in Cryptosporidium.</title>
        <authorList>
            <person name="Liu S."/>
            <person name="Roellig D.M."/>
            <person name="Guo Y."/>
            <person name="Li N."/>
            <person name="Frace M.A."/>
            <person name="Tang K."/>
            <person name="Zhang L."/>
            <person name="Feng Y."/>
            <person name="Xiao L."/>
        </authorList>
    </citation>
    <scope>NUCLEOTIDE SEQUENCE [LARGE SCALE GENOMIC DNA]</scope>
    <source>
        <strain evidence="2">30847</strain>
    </source>
</reference>
<dbReference type="AlphaFoldDB" id="A0A1J4MV56"/>
<proteinExistence type="predicted"/>
<dbReference type="PANTHER" id="PTHR21329:SF3">
    <property type="entry name" value="PHOSPHATIDYLINOSITOL N-ACETYLGLUCOSAMINYLTRANSFERASE SUBUNIT Q"/>
    <property type="match status" value="1"/>
</dbReference>
<feature type="transmembrane region" description="Helical" evidence="1">
    <location>
        <begin position="398"/>
        <end position="421"/>
    </location>
</feature>
<evidence type="ECO:0000313" key="2">
    <source>
        <dbReference type="EMBL" id="OII78146.1"/>
    </source>
</evidence>
<keyword evidence="1" id="KW-0812">Transmembrane</keyword>
<dbReference type="GeneID" id="92367757"/>
<organism evidence="2 3">
    <name type="scientific">Cryptosporidium andersoni</name>
    <dbReference type="NCBI Taxonomy" id="117008"/>
    <lineage>
        <taxon>Eukaryota</taxon>
        <taxon>Sar</taxon>
        <taxon>Alveolata</taxon>
        <taxon>Apicomplexa</taxon>
        <taxon>Conoidasida</taxon>
        <taxon>Coccidia</taxon>
        <taxon>Eucoccidiorida</taxon>
        <taxon>Eimeriorina</taxon>
        <taxon>Cryptosporidiidae</taxon>
        <taxon>Cryptosporidium</taxon>
    </lineage>
</organism>
<feature type="transmembrane region" description="Helical" evidence="1">
    <location>
        <begin position="427"/>
        <end position="453"/>
    </location>
</feature>
<dbReference type="PANTHER" id="PTHR21329">
    <property type="entry name" value="PHOSPHATIDYLINOSITOL N-ACETYLGLUCOSAMINYLTRANSFERASE SUBUNIT Q-RELATED"/>
    <property type="match status" value="1"/>
</dbReference>
<evidence type="ECO:0000313" key="3">
    <source>
        <dbReference type="Proteomes" id="UP000186804"/>
    </source>
</evidence>